<name>A0A2W5Q8H8_VARPD</name>
<evidence type="ECO:0000313" key="3">
    <source>
        <dbReference type="Proteomes" id="UP000249135"/>
    </source>
</evidence>
<sequence length="68" mass="8247">MGRSRSVPTAARRASRRWHRQGARWRHPPRCRCRPSCRPRRPRRMPAPQARPHPFHSLAIRRRRHAGW</sequence>
<reference evidence="2 3" key="1">
    <citation type="submission" date="2017-08" db="EMBL/GenBank/DDBJ databases">
        <title>Infants hospitalized years apart are colonized by the same room-sourced microbial strains.</title>
        <authorList>
            <person name="Brooks B."/>
            <person name="Olm M.R."/>
            <person name="Firek B.A."/>
            <person name="Baker R."/>
            <person name="Thomas B.C."/>
            <person name="Morowitz M.J."/>
            <person name="Banfield J.F."/>
        </authorList>
    </citation>
    <scope>NUCLEOTIDE SEQUENCE [LARGE SCALE GENOMIC DNA]</scope>
    <source>
        <strain evidence="2">S2_005_003_R2_41</strain>
    </source>
</reference>
<dbReference type="Proteomes" id="UP000249135">
    <property type="component" value="Unassembled WGS sequence"/>
</dbReference>
<dbReference type="AlphaFoldDB" id="A0A2W5Q8H8"/>
<accession>A0A2W5Q8H8</accession>
<proteinExistence type="predicted"/>
<gene>
    <name evidence="2" type="ORF">DI563_14780</name>
</gene>
<comment type="caution">
    <text evidence="2">The sequence shown here is derived from an EMBL/GenBank/DDBJ whole genome shotgun (WGS) entry which is preliminary data.</text>
</comment>
<protein>
    <submittedName>
        <fullName evidence="2">Uncharacterized protein</fullName>
    </submittedName>
</protein>
<evidence type="ECO:0000313" key="2">
    <source>
        <dbReference type="EMBL" id="PZQ73464.1"/>
    </source>
</evidence>
<organism evidence="2 3">
    <name type="scientific">Variovorax paradoxus</name>
    <dbReference type="NCBI Taxonomy" id="34073"/>
    <lineage>
        <taxon>Bacteria</taxon>
        <taxon>Pseudomonadati</taxon>
        <taxon>Pseudomonadota</taxon>
        <taxon>Betaproteobacteria</taxon>
        <taxon>Burkholderiales</taxon>
        <taxon>Comamonadaceae</taxon>
        <taxon>Variovorax</taxon>
    </lineage>
</organism>
<dbReference type="EMBL" id="QFPP01000184">
    <property type="protein sequence ID" value="PZQ73464.1"/>
    <property type="molecule type" value="Genomic_DNA"/>
</dbReference>
<evidence type="ECO:0000256" key="1">
    <source>
        <dbReference type="SAM" id="MobiDB-lite"/>
    </source>
</evidence>
<feature type="region of interest" description="Disordered" evidence="1">
    <location>
        <begin position="1"/>
        <end position="56"/>
    </location>
</feature>
<feature type="compositionally biased region" description="Basic residues" evidence="1">
    <location>
        <begin position="13"/>
        <end position="44"/>
    </location>
</feature>